<proteinExistence type="predicted"/>
<keyword evidence="1" id="KW-1133">Transmembrane helix</keyword>
<evidence type="ECO:0000256" key="1">
    <source>
        <dbReference type="SAM" id="Phobius"/>
    </source>
</evidence>
<keyword evidence="1" id="KW-0812">Transmembrane</keyword>
<feature type="transmembrane region" description="Helical" evidence="1">
    <location>
        <begin position="99"/>
        <end position="122"/>
    </location>
</feature>
<accession>A0A7S3I0K7</accession>
<dbReference type="EMBL" id="HBIE01014855">
    <property type="protein sequence ID" value="CAE0309672.1"/>
    <property type="molecule type" value="Transcribed_RNA"/>
</dbReference>
<protein>
    <submittedName>
        <fullName evidence="2">Uncharacterized protein</fullName>
    </submittedName>
</protein>
<feature type="transmembrane region" description="Helical" evidence="1">
    <location>
        <begin position="6"/>
        <end position="27"/>
    </location>
</feature>
<organism evidence="2">
    <name type="scientific">Favella ehrenbergii</name>
    <dbReference type="NCBI Taxonomy" id="182087"/>
    <lineage>
        <taxon>Eukaryota</taxon>
        <taxon>Sar</taxon>
        <taxon>Alveolata</taxon>
        <taxon>Ciliophora</taxon>
        <taxon>Intramacronucleata</taxon>
        <taxon>Spirotrichea</taxon>
        <taxon>Choreotrichia</taxon>
        <taxon>Tintinnida</taxon>
        <taxon>Xystonellidae</taxon>
        <taxon>Favella</taxon>
    </lineage>
</organism>
<evidence type="ECO:0000313" key="2">
    <source>
        <dbReference type="EMBL" id="CAE0309672.1"/>
    </source>
</evidence>
<feature type="transmembrane region" description="Helical" evidence="1">
    <location>
        <begin position="39"/>
        <end position="61"/>
    </location>
</feature>
<dbReference type="AlphaFoldDB" id="A0A7S3I0K7"/>
<name>A0A7S3I0K7_9SPIT</name>
<sequence length="132" mass="14753">MSLGTEWSVAFTLNGITLILLSLTYLGFALGSHIFMARIVAACANFWLICVHLSAIIVTLVHRFSLKGKLASICQDGSVFEGWGQEMSSSWTFEKDSQMMTVILFIQMFVIFILCCHGSLPLRQMRVKAVKK</sequence>
<gene>
    <name evidence="2" type="ORF">FEHR0123_LOCUS4588</name>
</gene>
<reference evidence="2" key="1">
    <citation type="submission" date="2021-01" db="EMBL/GenBank/DDBJ databases">
        <authorList>
            <person name="Corre E."/>
            <person name="Pelletier E."/>
            <person name="Niang G."/>
            <person name="Scheremetjew M."/>
            <person name="Finn R."/>
            <person name="Kale V."/>
            <person name="Holt S."/>
            <person name="Cochrane G."/>
            <person name="Meng A."/>
            <person name="Brown T."/>
            <person name="Cohen L."/>
        </authorList>
    </citation>
    <scope>NUCLEOTIDE SEQUENCE</scope>
    <source>
        <strain evidence="2">Fehren 1</strain>
    </source>
</reference>
<keyword evidence="1" id="KW-0472">Membrane</keyword>